<dbReference type="Proteomes" id="UP001185927">
    <property type="component" value="Unassembled WGS sequence"/>
</dbReference>
<dbReference type="SUPFAM" id="SSF54427">
    <property type="entry name" value="NTF2-like"/>
    <property type="match status" value="1"/>
</dbReference>
<dbReference type="EMBL" id="JAWLKB010000023">
    <property type="protein sequence ID" value="MDV6270781.1"/>
    <property type="molecule type" value="Genomic_DNA"/>
</dbReference>
<comment type="caution">
    <text evidence="2">The sequence shown here is derived from an EMBL/GenBank/DDBJ whole genome shotgun (WGS) entry which is preliminary data.</text>
</comment>
<dbReference type="Pfam" id="PF13577">
    <property type="entry name" value="SnoaL_4"/>
    <property type="match status" value="1"/>
</dbReference>
<evidence type="ECO:0000313" key="3">
    <source>
        <dbReference type="Proteomes" id="UP001185927"/>
    </source>
</evidence>
<accession>A0ABU4C2Q3</accession>
<name>A0ABU4C2Q3_RHOGO</name>
<dbReference type="RefSeq" id="WP_317545202.1">
    <property type="nucleotide sequence ID" value="NZ_JAWLKB010000023.1"/>
</dbReference>
<dbReference type="InterPro" id="IPR032710">
    <property type="entry name" value="NTF2-like_dom_sf"/>
</dbReference>
<dbReference type="InterPro" id="IPR037401">
    <property type="entry name" value="SnoaL-like"/>
</dbReference>
<protein>
    <submittedName>
        <fullName evidence="2">Nuclear transport factor 2 family protein</fullName>
    </submittedName>
</protein>
<evidence type="ECO:0000259" key="1">
    <source>
        <dbReference type="Pfam" id="PF13577"/>
    </source>
</evidence>
<feature type="domain" description="SnoaL-like" evidence="1">
    <location>
        <begin position="21"/>
        <end position="142"/>
    </location>
</feature>
<dbReference type="CDD" id="cd00531">
    <property type="entry name" value="NTF2_like"/>
    <property type="match status" value="1"/>
</dbReference>
<keyword evidence="3" id="KW-1185">Reference proteome</keyword>
<gene>
    <name evidence="2" type="ORF">R3Q16_29555</name>
</gene>
<reference evidence="2 3" key="1">
    <citation type="submission" date="2023-10" db="EMBL/GenBank/DDBJ databases">
        <title>Development of a sustainable strategy for remediation of hydrocarbon-contaminated territories based on the waste exchange concept.</title>
        <authorList>
            <person name="Krivoruchko A."/>
        </authorList>
    </citation>
    <scope>NUCLEOTIDE SEQUENCE [LARGE SCALE GENOMIC DNA]</scope>
    <source>
        <strain evidence="2 3">IEGM 1203</strain>
    </source>
</reference>
<sequence>MTLDNSTETQQLETLQKEVRYLMDRTAILDCISRHARGCDRHDIDLITAAYHDDGVDEHGFATNTGPEYGEWANTAHAETSQVHTHNITTHSCDIDGEVAHAESYVIVVLVGNDGKSAQFISGRYLDRLERREGQWRIAVRRSTVEAMFVADARVLQSPFFTEKGYLVGTRDREDLSYERPLTLEKPAPARWE</sequence>
<proteinExistence type="predicted"/>
<evidence type="ECO:0000313" key="2">
    <source>
        <dbReference type="EMBL" id="MDV6270781.1"/>
    </source>
</evidence>
<organism evidence="2 3">
    <name type="scientific">Rhodococcus globerulus</name>
    <dbReference type="NCBI Taxonomy" id="33008"/>
    <lineage>
        <taxon>Bacteria</taxon>
        <taxon>Bacillati</taxon>
        <taxon>Actinomycetota</taxon>
        <taxon>Actinomycetes</taxon>
        <taxon>Mycobacteriales</taxon>
        <taxon>Nocardiaceae</taxon>
        <taxon>Rhodococcus</taxon>
    </lineage>
</organism>
<dbReference type="Gene3D" id="3.10.450.50">
    <property type="match status" value="1"/>
</dbReference>